<proteinExistence type="predicted"/>
<organism evidence="1 2">
    <name type="scientific">Clunio marinus</name>
    <dbReference type="NCBI Taxonomy" id="568069"/>
    <lineage>
        <taxon>Eukaryota</taxon>
        <taxon>Metazoa</taxon>
        <taxon>Ecdysozoa</taxon>
        <taxon>Arthropoda</taxon>
        <taxon>Hexapoda</taxon>
        <taxon>Insecta</taxon>
        <taxon>Pterygota</taxon>
        <taxon>Neoptera</taxon>
        <taxon>Endopterygota</taxon>
        <taxon>Diptera</taxon>
        <taxon>Nematocera</taxon>
        <taxon>Chironomoidea</taxon>
        <taxon>Chironomidae</taxon>
        <taxon>Clunio</taxon>
    </lineage>
</organism>
<dbReference type="Proteomes" id="UP000183832">
    <property type="component" value="Unassembled WGS sequence"/>
</dbReference>
<dbReference type="EMBL" id="CVRI01000041">
    <property type="protein sequence ID" value="CRK95193.1"/>
    <property type="molecule type" value="Genomic_DNA"/>
</dbReference>
<reference evidence="1 2" key="1">
    <citation type="submission" date="2015-04" db="EMBL/GenBank/DDBJ databases">
        <authorList>
            <person name="Syromyatnikov M.Y."/>
            <person name="Popov V.N."/>
        </authorList>
    </citation>
    <scope>NUCLEOTIDE SEQUENCE [LARGE SCALE GENOMIC DNA]</scope>
</reference>
<name>A0A1J1I9T4_9DIPT</name>
<protein>
    <submittedName>
        <fullName evidence="1">CLUMA_CG008846, isoform A</fullName>
    </submittedName>
</protein>
<dbReference type="AlphaFoldDB" id="A0A1J1I9T4"/>
<sequence>MSADVFMQTMRKIQNTFTVKQQQQKIRKNGCYTIRQNDVHQFNAFLSFVVNNENLFNTFQHTAIQQLYVMQTSSSYSSFKSFIIKSPFELEMFVNNVRDENVQNFLDQLQSFKNLSHTHILDMRMFSPLNVSGDISFSCWNACSSSMRFLPDKGP</sequence>
<evidence type="ECO:0000313" key="2">
    <source>
        <dbReference type="Proteomes" id="UP000183832"/>
    </source>
</evidence>
<gene>
    <name evidence="1" type="ORF">CLUMA_CG008846</name>
</gene>
<evidence type="ECO:0000313" key="1">
    <source>
        <dbReference type="EMBL" id="CRK95193.1"/>
    </source>
</evidence>
<keyword evidence="2" id="KW-1185">Reference proteome</keyword>
<accession>A0A1J1I9T4</accession>